<protein>
    <submittedName>
        <fullName evidence="2">Ribosomal protein L7Ae-like RNA K-turn-binding protein</fullName>
    </submittedName>
</protein>
<dbReference type="SUPFAM" id="SSF55315">
    <property type="entry name" value="L30e-like"/>
    <property type="match status" value="1"/>
</dbReference>
<dbReference type="Gene3D" id="3.30.1330.30">
    <property type="match status" value="1"/>
</dbReference>
<proteinExistence type="predicted"/>
<gene>
    <name evidence="2" type="ORF">HNR31_000721</name>
</gene>
<dbReference type="Pfam" id="PF01248">
    <property type="entry name" value="Ribosomal_L7Ae"/>
    <property type="match status" value="1"/>
</dbReference>
<dbReference type="GO" id="GO:0005840">
    <property type="term" value="C:ribosome"/>
    <property type="evidence" value="ECO:0007669"/>
    <property type="project" value="UniProtKB-KW"/>
</dbReference>
<evidence type="ECO:0000313" key="3">
    <source>
        <dbReference type="Proteomes" id="UP000523087"/>
    </source>
</evidence>
<keyword evidence="3" id="KW-1185">Reference proteome</keyword>
<evidence type="ECO:0000259" key="1">
    <source>
        <dbReference type="Pfam" id="PF01248"/>
    </source>
</evidence>
<dbReference type="NCBIfam" id="NF005825">
    <property type="entry name" value="PRK07714.1"/>
    <property type="match status" value="1"/>
</dbReference>
<dbReference type="AlphaFoldDB" id="A0A7W0BWX0"/>
<evidence type="ECO:0000313" key="2">
    <source>
        <dbReference type="EMBL" id="MBA2873951.1"/>
    </source>
</evidence>
<dbReference type="EMBL" id="JACDUT010000002">
    <property type="protein sequence ID" value="MBA2873951.1"/>
    <property type="molecule type" value="Genomic_DNA"/>
</dbReference>
<reference evidence="2 3" key="1">
    <citation type="submission" date="2020-07" db="EMBL/GenBank/DDBJ databases">
        <title>Genomic Encyclopedia of Type Strains, Phase IV (KMG-IV): sequencing the most valuable type-strain genomes for metagenomic binning, comparative biology and taxonomic classification.</title>
        <authorList>
            <person name="Goeker M."/>
        </authorList>
    </citation>
    <scope>NUCLEOTIDE SEQUENCE [LARGE SCALE GENOMIC DNA]</scope>
    <source>
        <strain evidence="2 3">DSM 15730</strain>
    </source>
</reference>
<dbReference type="InterPro" id="IPR029064">
    <property type="entry name" value="Ribosomal_eL30-like_sf"/>
</dbReference>
<dbReference type="InterPro" id="IPR004038">
    <property type="entry name" value="Ribosomal_eL8/eL30/eS12/Gad45"/>
</dbReference>
<name>A0A7W0BWX0_9BACL</name>
<feature type="domain" description="Ribosomal protein eL8/eL30/eS12/Gadd45" evidence="1">
    <location>
        <begin position="5"/>
        <end position="95"/>
    </location>
</feature>
<dbReference type="RefSeq" id="WP_181554889.1">
    <property type="nucleotide sequence ID" value="NZ_CP064060.1"/>
</dbReference>
<sequence>MGNKQWTSLLGLANRARKVVSGEELAIKEIRSGRAKLVLLAEDASVNTEKKISDKCASYGVPLRKVPDRYMLGQAIGKDARVVVAITEEGFAKKLITMLDGSLWG</sequence>
<organism evidence="2 3">
    <name type="scientific">Thermaerobacillus caldiproteolyticus</name>
    <dbReference type="NCBI Taxonomy" id="247480"/>
    <lineage>
        <taxon>Bacteria</taxon>
        <taxon>Bacillati</taxon>
        <taxon>Bacillota</taxon>
        <taxon>Bacilli</taxon>
        <taxon>Bacillales</taxon>
        <taxon>Anoxybacillaceae</taxon>
        <taxon>Thermaerobacillus</taxon>
    </lineage>
</organism>
<keyword evidence="2" id="KW-0687">Ribonucleoprotein</keyword>
<accession>A0A7W0BWX0</accession>
<dbReference type="Proteomes" id="UP000523087">
    <property type="component" value="Unassembled WGS sequence"/>
</dbReference>
<keyword evidence="2" id="KW-0689">Ribosomal protein</keyword>
<comment type="caution">
    <text evidence="2">The sequence shown here is derived from an EMBL/GenBank/DDBJ whole genome shotgun (WGS) entry which is preliminary data.</text>
</comment>